<organism evidence="2 3">
    <name type="scientific">Agrobacterium rosae</name>
    <dbReference type="NCBI Taxonomy" id="1972867"/>
    <lineage>
        <taxon>Bacteria</taxon>
        <taxon>Pseudomonadati</taxon>
        <taxon>Pseudomonadota</taxon>
        <taxon>Alphaproteobacteria</taxon>
        <taxon>Hyphomicrobiales</taxon>
        <taxon>Rhizobiaceae</taxon>
        <taxon>Rhizobium/Agrobacterium group</taxon>
        <taxon>Agrobacterium</taxon>
    </lineage>
</organism>
<evidence type="ECO:0000313" key="3">
    <source>
        <dbReference type="Proteomes" id="UP000187891"/>
    </source>
</evidence>
<dbReference type="Proteomes" id="UP000187891">
    <property type="component" value="Unassembled WGS sequence"/>
</dbReference>
<keyword evidence="1" id="KW-0812">Transmembrane</keyword>
<evidence type="ECO:0000313" key="2">
    <source>
        <dbReference type="EMBL" id="SCX03038.1"/>
    </source>
</evidence>
<feature type="transmembrane region" description="Helical" evidence="1">
    <location>
        <begin position="42"/>
        <end position="71"/>
    </location>
</feature>
<dbReference type="AlphaFoldDB" id="A0A1R3T803"/>
<keyword evidence="1" id="KW-0472">Membrane</keyword>
<keyword evidence="1" id="KW-1133">Transmembrane helix</keyword>
<protein>
    <submittedName>
        <fullName evidence="2">Uncharacterized protein</fullName>
    </submittedName>
</protein>
<dbReference type="STRING" id="1907666.DSM25559_0283"/>
<feature type="transmembrane region" description="Helical" evidence="1">
    <location>
        <begin position="12"/>
        <end position="36"/>
    </location>
</feature>
<gene>
    <name evidence="2" type="ORF">DSM25559_0283</name>
</gene>
<evidence type="ECO:0000256" key="1">
    <source>
        <dbReference type="SAM" id="Phobius"/>
    </source>
</evidence>
<accession>A0A1R3T803</accession>
<sequence length="151" mass="17013">MGGKNIKLSDLGWAAATLAFGAIFGFMFGMLGFVVVHGFGMVLVLMLPFFLIQLLFQAAFSRMLLFIISFLKIHQMIRLSRRPKNILGGAAIVFTWDFRLEPLTAFSPSGPFRSGKINHTTAQAWFRTSLMDDFKMAYDNSMHKLRTITPI</sequence>
<name>A0A1R3T803_9HYPH</name>
<reference evidence="3" key="1">
    <citation type="submission" date="2016-10" db="EMBL/GenBank/DDBJ databases">
        <authorList>
            <person name="Wibberg D."/>
        </authorList>
    </citation>
    <scope>NUCLEOTIDE SEQUENCE [LARGE SCALE GENOMIC DNA]</scope>
</reference>
<dbReference type="RefSeq" id="WP_077117286.1">
    <property type="nucleotide sequence ID" value="NZ_FMUE01000001.1"/>
</dbReference>
<proteinExistence type="predicted"/>
<dbReference type="EMBL" id="FMUE01000001">
    <property type="protein sequence ID" value="SCX03038.1"/>
    <property type="molecule type" value="Genomic_DNA"/>
</dbReference>